<dbReference type="PROSITE" id="PS51186">
    <property type="entry name" value="GNAT"/>
    <property type="match status" value="1"/>
</dbReference>
<dbReference type="PANTHER" id="PTHR10545:SF29">
    <property type="entry name" value="GH14572P-RELATED"/>
    <property type="match status" value="1"/>
</dbReference>
<keyword evidence="2 4" id="KW-0012">Acyltransferase</keyword>
<dbReference type="EMBL" id="UGOA01000001">
    <property type="protein sequence ID" value="STX42205.1"/>
    <property type="molecule type" value="Genomic_DNA"/>
</dbReference>
<organism evidence="4 5">
    <name type="scientific">Legionella donaldsonii</name>
    <dbReference type="NCBI Taxonomy" id="45060"/>
    <lineage>
        <taxon>Bacteria</taxon>
        <taxon>Pseudomonadati</taxon>
        <taxon>Pseudomonadota</taxon>
        <taxon>Gammaproteobacteria</taxon>
        <taxon>Legionellales</taxon>
        <taxon>Legionellaceae</taxon>
        <taxon>Legionella</taxon>
    </lineage>
</organism>
<dbReference type="Pfam" id="PF00583">
    <property type="entry name" value="Acetyltransf_1"/>
    <property type="match status" value="1"/>
</dbReference>
<dbReference type="InterPro" id="IPR051016">
    <property type="entry name" value="Diverse_Substrate_AcTransf"/>
</dbReference>
<gene>
    <name evidence="4" type="primary">ats_2</name>
    <name evidence="4" type="ORF">NCTC13292_01430</name>
</gene>
<evidence type="ECO:0000256" key="2">
    <source>
        <dbReference type="ARBA" id="ARBA00023315"/>
    </source>
</evidence>
<keyword evidence="1 4" id="KW-0808">Transferase</keyword>
<dbReference type="RefSeq" id="WP_115221155.1">
    <property type="nucleotide sequence ID" value="NZ_CAXYJE010000003.1"/>
</dbReference>
<protein>
    <submittedName>
        <fullName evidence="4">N-acetyltransferase ats1</fullName>
        <ecNumber evidence="4">2.3.1.-</ecNumber>
    </submittedName>
</protein>
<dbReference type="SUPFAM" id="SSF55729">
    <property type="entry name" value="Acyl-CoA N-acyltransferases (Nat)"/>
    <property type="match status" value="1"/>
</dbReference>
<evidence type="ECO:0000259" key="3">
    <source>
        <dbReference type="PROSITE" id="PS51186"/>
    </source>
</evidence>
<accession>A0A378J3J5</accession>
<evidence type="ECO:0000256" key="1">
    <source>
        <dbReference type="ARBA" id="ARBA00022679"/>
    </source>
</evidence>
<dbReference type="AlphaFoldDB" id="A0A378J3J5"/>
<dbReference type="Gene3D" id="3.40.630.30">
    <property type="match status" value="1"/>
</dbReference>
<dbReference type="Proteomes" id="UP000254677">
    <property type="component" value="Unassembled WGS sequence"/>
</dbReference>
<dbReference type="InterPro" id="IPR016181">
    <property type="entry name" value="Acyl_CoA_acyltransferase"/>
</dbReference>
<dbReference type="CDD" id="cd04301">
    <property type="entry name" value="NAT_SF"/>
    <property type="match status" value="1"/>
</dbReference>
<name>A0A378J3J5_9GAMM</name>
<reference evidence="4 5" key="1">
    <citation type="submission" date="2018-06" db="EMBL/GenBank/DDBJ databases">
        <authorList>
            <consortium name="Pathogen Informatics"/>
            <person name="Doyle S."/>
        </authorList>
    </citation>
    <scope>NUCLEOTIDE SEQUENCE [LARGE SCALE GENOMIC DNA]</scope>
    <source>
        <strain evidence="4 5">NCTC13292</strain>
    </source>
</reference>
<dbReference type="EC" id="2.3.1.-" evidence="4"/>
<dbReference type="InterPro" id="IPR000182">
    <property type="entry name" value="GNAT_dom"/>
</dbReference>
<dbReference type="GO" id="GO:0008080">
    <property type="term" value="F:N-acetyltransferase activity"/>
    <property type="evidence" value="ECO:0007669"/>
    <property type="project" value="TreeGrafter"/>
</dbReference>
<keyword evidence="5" id="KW-1185">Reference proteome</keyword>
<evidence type="ECO:0000313" key="4">
    <source>
        <dbReference type="EMBL" id="STX42205.1"/>
    </source>
</evidence>
<sequence length="161" mass="18931">MREPVKVRFATPQDIDFIYDSLIELVKEARLEKRFSQTKNSLFRMIFLNDSAVEVLIGQARNNPVGLALFSMTNRNFMLFNGPGIYLHDLFVNERYRRMGIATALINQLKKIAKERQCSRIDWVLLTDNKEGKEFYKSLQCAEPVEYFQYMRINHDELGLL</sequence>
<feature type="domain" description="N-acetyltransferase" evidence="3">
    <location>
        <begin position="5"/>
        <end position="161"/>
    </location>
</feature>
<proteinExistence type="predicted"/>
<dbReference type="PANTHER" id="PTHR10545">
    <property type="entry name" value="DIAMINE N-ACETYLTRANSFERASE"/>
    <property type="match status" value="1"/>
</dbReference>
<evidence type="ECO:0000313" key="5">
    <source>
        <dbReference type="Proteomes" id="UP000254677"/>
    </source>
</evidence>
<dbReference type="OrthoDB" id="9805924at2"/>